<keyword evidence="1" id="KW-0732">Signal</keyword>
<comment type="caution">
    <text evidence="2">The sequence shown here is derived from an EMBL/GenBank/DDBJ whole genome shotgun (WGS) entry which is preliminary data.</text>
</comment>
<keyword evidence="3" id="KW-1185">Reference proteome</keyword>
<evidence type="ECO:0000256" key="1">
    <source>
        <dbReference type="SAM" id="SignalP"/>
    </source>
</evidence>
<dbReference type="Proteomes" id="UP000886520">
    <property type="component" value="Chromosome 21"/>
</dbReference>
<dbReference type="AlphaFoldDB" id="A0A9D4U8T7"/>
<gene>
    <name evidence="2" type="ORF">GOP47_0021655</name>
</gene>
<sequence length="71" mass="7985">MHATLPVMLVSLQVLCLLLLMLMTSDDAPDAYSKYNVVFVDDQPLSHDEEASDRGSSQPAFMYRDVDIHDI</sequence>
<accession>A0A9D4U8T7</accession>
<name>A0A9D4U8T7_ADICA</name>
<evidence type="ECO:0000313" key="3">
    <source>
        <dbReference type="Proteomes" id="UP000886520"/>
    </source>
</evidence>
<organism evidence="2 3">
    <name type="scientific">Adiantum capillus-veneris</name>
    <name type="common">Maidenhair fern</name>
    <dbReference type="NCBI Taxonomy" id="13818"/>
    <lineage>
        <taxon>Eukaryota</taxon>
        <taxon>Viridiplantae</taxon>
        <taxon>Streptophyta</taxon>
        <taxon>Embryophyta</taxon>
        <taxon>Tracheophyta</taxon>
        <taxon>Polypodiopsida</taxon>
        <taxon>Polypodiidae</taxon>
        <taxon>Polypodiales</taxon>
        <taxon>Pteridineae</taxon>
        <taxon>Pteridaceae</taxon>
        <taxon>Vittarioideae</taxon>
        <taxon>Adiantum</taxon>
    </lineage>
</organism>
<proteinExistence type="predicted"/>
<protein>
    <submittedName>
        <fullName evidence="2">Uncharacterized protein</fullName>
    </submittedName>
</protein>
<evidence type="ECO:0000313" key="2">
    <source>
        <dbReference type="EMBL" id="KAI5063108.1"/>
    </source>
</evidence>
<dbReference type="EMBL" id="JABFUD020000021">
    <property type="protein sequence ID" value="KAI5063108.1"/>
    <property type="molecule type" value="Genomic_DNA"/>
</dbReference>
<feature type="chain" id="PRO_5039117703" evidence="1">
    <location>
        <begin position="28"/>
        <end position="71"/>
    </location>
</feature>
<feature type="signal peptide" evidence="1">
    <location>
        <begin position="1"/>
        <end position="27"/>
    </location>
</feature>
<reference evidence="2" key="1">
    <citation type="submission" date="2021-01" db="EMBL/GenBank/DDBJ databases">
        <title>Adiantum capillus-veneris genome.</title>
        <authorList>
            <person name="Fang Y."/>
            <person name="Liao Q."/>
        </authorList>
    </citation>
    <scope>NUCLEOTIDE SEQUENCE</scope>
    <source>
        <strain evidence="2">H3</strain>
        <tissue evidence="2">Leaf</tissue>
    </source>
</reference>